<dbReference type="STRING" id="1165689.SAMN02927914_03574"/>
<proteinExistence type="predicted"/>
<dbReference type="PANTHER" id="PTHR43877">
    <property type="entry name" value="AMINOALKYLPHOSPHONATE N-ACETYLTRANSFERASE-RELATED-RELATED"/>
    <property type="match status" value="1"/>
</dbReference>
<dbReference type="RefSeq" id="WP_244529656.1">
    <property type="nucleotide sequence ID" value="NZ_FMXM01000010.1"/>
</dbReference>
<evidence type="ECO:0000256" key="2">
    <source>
        <dbReference type="ARBA" id="ARBA00023315"/>
    </source>
</evidence>
<keyword evidence="2" id="KW-0012">Acyltransferase</keyword>
<reference evidence="4 5" key="1">
    <citation type="submission" date="2016-10" db="EMBL/GenBank/DDBJ databases">
        <authorList>
            <person name="de Groot N.N."/>
        </authorList>
    </citation>
    <scope>NUCLEOTIDE SEQUENCE [LARGE SCALE GENOMIC DNA]</scope>
    <source>
        <strain evidence="4 5">CGMCC 1.12097</strain>
    </source>
</reference>
<dbReference type="PROSITE" id="PS51186">
    <property type="entry name" value="GNAT"/>
    <property type="match status" value="1"/>
</dbReference>
<dbReference type="PANTHER" id="PTHR43877:SF2">
    <property type="entry name" value="AMINOALKYLPHOSPHONATE N-ACETYLTRANSFERASE-RELATED"/>
    <property type="match status" value="1"/>
</dbReference>
<dbReference type="Gene3D" id="3.40.630.30">
    <property type="match status" value="1"/>
</dbReference>
<dbReference type="InterPro" id="IPR050832">
    <property type="entry name" value="Bact_Acetyltransf"/>
</dbReference>
<dbReference type="GO" id="GO:0016747">
    <property type="term" value="F:acyltransferase activity, transferring groups other than amino-acyl groups"/>
    <property type="evidence" value="ECO:0007669"/>
    <property type="project" value="InterPro"/>
</dbReference>
<dbReference type="InterPro" id="IPR000182">
    <property type="entry name" value="GNAT_dom"/>
</dbReference>
<evidence type="ECO:0000256" key="1">
    <source>
        <dbReference type="ARBA" id="ARBA00022679"/>
    </source>
</evidence>
<name>A0A1G5YPS8_9HYPH</name>
<accession>A0A1G5YPS8</accession>
<keyword evidence="1 4" id="KW-0808">Transferase</keyword>
<dbReference type="CDD" id="cd04301">
    <property type="entry name" value="NAT_SF"/>
    <property type="match status" value="1"/>
</dbReference>
<organism evidence="4 5">
    <name type="scientific">Mesorhizobium qingshengii</name>
    <dbReference type="NCBI Taxonomy" id="1165689"/>
    <lineage>
        <taxon>Bacteria</taxon>
        <taxon>Pseudomonadati</taxon>
        <taxon>Pseudomonadota</taxon>
        <taxon>Alphaproteobacteria</taxon>
        <taxon>Hyphomicrobiales</taxon>
        <taxon>Phyllobacteriaceae</taxon>
        <taxon>Mesorhizobium</taxon>
    </lineage>
</organism>
<dbReference type="InterPro" id="IPR016181">
    <property type="entry name" value="Acyl_CoA_acyltransferase"/>
</dbReference>
<dbReference type="AlphaFoldDB" id="A0A1G5YPS8"/>
<dbReference type="EMBL" id="FMXM01000010">
    <property type="protein sequence ID" value="SDA84416.1"/>
    <property type="molecule type" value="Genomic_DNA"/>
</dbReference>
<sequence length="146" mass="16250">MTTLAQPKHDLSAIEIDAIEDRIYAYNRDAVGRDDAQGLGFVIRDEVGRIVGVATGYSWAGTSELKQMWIDEAYRGRGYARELLNAFAAEAAIRGVRRIWVQSHDFQAPGMYEKAGFVRVAEFADWPEGHSNVILCRTLEATTATP</sequence>
<dbReference type="Pfam" id="PF00583">
    <property type="entry name" value="Acetyltransf_1"/>
    <property type="match status" value="1"/>
</dbReference>
<dbReference type="SUPFAM" id="SSF55729">
    <property type="entry name" value="Acyl-CoA N-acyltransferases (Nat)"/>
    <property type="match status" value="1"/>
</dbReference>
<evidence type="ECO:0000313" key="5">
    <source>
        <dbReference type="Proteomes" id="UP000198588"/>
    </source>
</evidence>
<evidence type="ECO:0000259" key="3">
    <source>
        <dbReference type="PROSITE" id="PS51186"/>
    </source>
</evidence>
<feature type="domain" description="N-acetyltransferase" evidence="3">
    <location>
        <begin position="1"/>
        <end position="140"/>
    </location>
</feature>
<dbReference type="Proteomes" id="UP000198588">
    <property type="component" value="Unassembled WGS sequence"/>
</dbReference>
<protein>
    <submittedName>
        <fullName evidence="4">Acetyltransferase (GNAT) family protein</fullName>
    </submittedName>
</protein>
<evidence type="ECO:0000313" key="4">
    <source>
        <dbReference type="EMBL" id="SDA84416.1"/>
    </source>
</evidence>
<gene>
    <name evidence="4" type="ORF">SAMN02927914_03574</name>
</gene>